<dbReference type="Pfam" id="PF00485">
    <property type="entry name" value="PRK"/>
    <property type="match status" value="1"/>
</dbReference>
<dbReference type="eggNOG" id="COG1072">
    <property type="taxonomic scope" value="Bacteria"/>
</dbReference>
<accession>A0A0R1EXQ1</accession>
<evidence type="ECO:0000256" key="12">
    <source>
        <dbReference type="ARBA" id="ARBA00022993"/>
    </source>
</evidence>
<dbReference type="PATRIC" id="fig|913848.6.peg.2642"/>
<dbReference type="GO" id="GO:0005524">
    <property type="term" value="F:ATP binding"/>
    <property type="evidence" value="ECO:0007669"/>
    <property type="project" value="UniProtKB-UniRule"/>
</dbReference>
<dbReference type="GO" id="GO:0015937">
    <property type="term" value="P:coenzyme A biosynthetic process"/>
    <property type="evidence" value="ECO:0007669"/>
    <property type="project" value="UniProtKB-UniRule"/>
</dbReference>
<dbReference type="NCBIfam" id="TIGR00554">
    <property type="entry name" value="panK_bact"/>
    <property type="match status" value="1"/>
</dbReference>
<keyword evidence="10 14" id="KW-0418">Kinase</keyword>
<comment type="caution">
    <text evidence="17">The sequence shown here is derived from an EMBL/GenBank/DDBJ whole genome shotgun (WGS) entry which is preliminary data.</text>
</comment>
<dbReference type="PANTHER" id="PTHR10285">
    <property type="entry name" value="URIDINE KINASE"/>
    <property type="match status" value="1"/>
</dbReference>
<dbReference type="EC" id="2.7.1.33" evidence="5 14"/>
<keyword evidence="12 14" id="KW-0173">Coenzyme A biosynthesis</keyword>
<gene>
    <name evidence="14" type="primary">coaA</name>
    <name evidence="17" type="ORF">FD22_GL002593</name>
</gene>
<dbReference type="InterPro" id="IPR006083">
    <property type="entry name" value="PRK/URK"/>
</dbReference>
<evidence type="ECO:0000256" key="2">
    <source>
        <dbReference type="ARBA" id="ARBA00004496"/>
    </source>
</evidence>
<evidence type="ECO:0000256" key="1">
    <source>
        <dbReference type="ARBA" id="ARBA00001206"/>
    </source>
</evidence>
<evidence type="ECO:0000256" key="4">
    <source>
        <dbReference type="ARBA" id="ARBA00006087"/>
    </source>
</evidence>
<dbReference type="InterPro" id="IPR004566">
    <property type="entry name" value="PanK"/>
</dbReference>
<evidence type="ECO:0000256" key="6">
    <source>
        <dbReference type="ARBA" id="ARBA00015080"/>
    </source>
</evidence>
<sequence>MVENSERFSQHTLFSEELGLQNEMNYYKIERHEWKKFYRNGMAPLSQADLDQAKSLNDRISLADVKEIYMPLRHLIHVYYNQYQSQQQDRADFLRLRSHKAPFIVGIAGSVAVGKSTTARLLEILLTRAYPTKKIQNITTDGFLYSNAELKKRGLLARKGFPESYNMKRLIAFMNAVKNNLGPVKAPKYSHQSYDIIANKYDLIDSPDILIVEGINVLQLPSNQQIYVSDFFDFSIYVDADPVLIEQWYLDRFKVLLDTAFTDPTNYYYPYAIGDRKAAIDMAKNVWMTNDLPNLRDYILPTRSRADVILHKTNNHRINEIYLRKF</sequence>
<evidence type="ECO:0000256" key="3">
    <source>
        <dbReference type="ARBA" id="ARBA00005225"/>
    </source>
</evidence>
<evidence type="ECO:0000256" key="10">
    <source>
        <dbReference type="ARBA" id="ARBA00022777"/>
    </source>
</evidence>
<reference evidence="17 18" key="1">
    <citation type="journal article" date="2015" name="Genome Announc.">
        <title>Expanding the biotechnology potential of lactobacilli through comparative genomics of 213 strains and associated genera.</title>
        <authorList>
            <person name="Sun Z."/>
            <person name="Harris H.M."/>
            <person name="McCann A."/>
            <person name="Guo C."/>
            <person name="Argimon S."/>
            <person name="Zhang W."/>
            <person name="Yang X."/>
            <person name="Jeffery I.B."/>
            <person name="Cooney J.C."/>
            <person name="Kagawa T.F."/>
            <person name="Liu W."/>
            <person name="Song Y."/>
            <person name="Salvetti E."/>
            <person name="Wrobel A."/>
            <person name="Rasinkangas P."/>
            <person name="Parkhill J."/>
            <person name="Rea M.C."/>
            <person name="O'Sullivan O."/>
            <person name="Ritari J."/>
            <person name="Douillard F.P."/>
            <person name="Paul Ross R."/>
            <person name="Yang R."/>
            <person name="Briner A.E."/>
            <person name="Felis G.E."/>
            <person name="de Vos W.M."/>
            <person name="Barrangou R."/>
            <person name="Klaenhammer T.R."/>
            <person name="Caufield P.W."/>
            <person name="Cui Y."/>
            <person name="Zhang H."/>
            <person name="O'Toole P.W."/>
        </authorList>
    </citation>
    <scope>NUCLEOTIDE SEQUENCE [LARGE SCALE GENOMIC DNA]</scope>
    <source>
        <strain evidence="17 18">DSM 20001</strain>
    </source>
</reference>
<protein>
    <recommendedName>
        <fullName evidence="6 14">Pantothenate kinase</fullName>
        <ecNumber evidence="5 14">2.7.1.33</ecNumber>
    </recommendedName>
    <alternativeName>
        <fullName evidence="13 14">Pantothenic acid kinase</fullName>
    </alternativeName>
</protein>
<keyword evidence="11 14" id="KW-0067">ATP-binding</keyword>
<name>A0A0R1EXQ1_9LACO</name>
<evidence type="ECO:0000256" key="5">
    <source>
        <dbReference type="ARBA" id="ARBA00012102"/>
    </source>
</evidence>
<evidence type="ECO:0000256" key="15">
    <source>
        <dbReference type="RuleBase" id="RU003530"/>
    </source>
</evidence>
<dbReference type="CDD" id="cd02025">
    <property type="entry name" value="PanK"/>
    <property type="match status" value="1"/>
</dbReference>
<dbReference type="PIRSF" id="PIRSF000545">
    <property type="entry name" value="Pantothenate_kin"/>
    <property type="match status" value="1"/>
</dbReference>
<evidence type="ECO:0000256" key="14">
    <source>
        <dbReference type="HAMAP-Rule" id="MF_00215"/>
    </source>
</evidence>
<feature type="binding site" evidence="14">
    <location>
        <begin position="109"/>
        <end position="116"/>
    </location>
    <ligand>
        <name>ATP</name>
        <dbReference type="ChEBI" id="CHEBI:30616"/>
    </ligand>
</feature>
<feature type="domain" description="Phosphoribulokinase/uridine kinase" evidence="16">
    <location>
        <begin position="104"/>
        <end position="244"/>
    </location>
</feature>
<dbReference type="UniPathway" id="UPA00241">
    <property type="reaction ID" value="UER00352"/>
</dbReference>
<keyword evidence="8 14" id="KW-0808">Transferase</keyword>
<dbReference type="Gene3D" id="3.40.50.300">
    <property type="entry name" value="P-loop containing nucleotide triphosphate hydrolases"/>
    <property type="match status" value="1"/>
</dbReference>
<evidence type="ECO:0000256" key="7">
    <source>
        <dbReference type="ARBA" id="ARBA00022490"/>
    </source>
</evidence>
<evidence type="ECO:0000256" key="8">
    <source>
        <dbReference type="ARBA" id="ARBA00022679"/>
    </source>
</evidence>
<evidence type="ECO:0000256" key="9">
    <source>
        <dbReference type="ARBA" id="ARBA00022741"/>
    </source>
</evidence>
<comment type="pathway">
    <text evidence="3 14 15">Cofactor biosynthesis; coenzyme A biosynthesis; CoA from (R)-pantothenate: step 1/5.</text>
</comment>
<dbReference type="HAMAP" id="MF_00215">
    <property type="entry name" value="Pantothen_kinase_1"/>
    <property type="match status" value="1"/>
</dbReference>
<dbReference type="EMBL" id="AZCN01000096">
    <property type="protein sequence ID" value="KRK14214.1"/>
    <property type="molecule type" value="Genomic_DNA"/>
</dbReference>
<dbReference type="Proteomes" id="UP000051181">
    <property type="component" value="Unassembled WGS sequence"/>
</dbReference>
<dbReference type="GO" id="GO:0004594">
    <property type="term" value="F:pantothenate kinase activity"/>
    <property type="evidence" value="ECO:0007669"/>
    <property type="project" value="UniProtKB-UniRule"/>
</dbReference>
<evidence type="ECO:0000259" key="16">
    <source>
        <dbReference type="Pfam" id="PF00485"/>
    </source>
</evidence>
<dbReference type="AlphaFoldDB" id="A0A0R1EXQ1"/>
<keyword evidence="9 14" id="KW-0547">Nucleotide-binding</keyword>
<evidence type="ECO:0000256" key="13">
    <source>
        <dbReference type="ARBA" id="ARBA00032866"/>
    </source>
</evidence>
<dbReference type="InterPro" id="IPR027417">
    <property type="entry name" value="P-loop_NTPase"/>
</dbReference>
<evidence type="ECO:0000256" key="11">
    <source>
        <dbReference type="ARBA" id="ARBA00022840"/>
    </source>
</evidence>
<comment type="similarity">
    <text evidence="4 14 15">Belongs to the prokaryotic pantothenate kinase family.</text>
</comment>
<comment type="subcellular location">
    <subcellularLocation>
        <location evidence="2 14 15">Cytoplasm</location>
    </subcellularLocation>
</comment>
<keyword evidence="7 14" id="KW-0963">Cytoplasm</keyword>
<dbReference type="GO" id="GO:0005737">
    <property type="term" value="C:cytoplasm"/>
    <property type="evidence" value="ECO:0007669"/>
    <property type="project" value="UniProtKB-SubCell"/>
</dbReference>
<organism evidence="17 18">
    <name type="scientific">Loigolactobacillus coryniformis subsp. coryniformis KCTC 3167 = DSM 20001</name>
    <dbReference type="NCBI Taxonomy" id="913848"/>
    <lineage>
        <taxon>Bacteria</taxon>
        <taxon>Bacillati</taxon>
        <taxon>Bacillota</taxon>
        <taxon>Bacilli</taxon>
        <taxon>Lactobacillales</taxon>
        <taxon>Lactobacillaceae</taxon>
        <taxon>Loigolactobacillus</taxon>
    </lineage>
</organism>
<proteinExistence type="inferred from homology"/>
<comment type="catalytic activity">
    <reaction evidence="1 14 15">
        <text>(R)-pantothenate + ATP = (R)-4'-phosphopantothenate + ADP + H(+)</text>
        <dbReference type="Rhea" id="RHEA:16373"/>
        <dbReference type="ChEBI" id="CHEBI:10986"/>
        <dbReference type="ChEBI" id="CHEBI:15378"/>
        <dbReference type="ChEBI" id="CHEBI:29032"/>
        <dbReference type="ChEBI" id="CHEBI:30616"/>
        <dbReference type="ChEBI" id="CHEBI:456216"/>
        <dbReference type="EC" id="2.7.1.33"/>
    </reaction>
</comment>
<evidence type="ECO:0000313" key="18">
    <source>
        <dbReference type="Proteomes" id="UP000051181"/>
    </source>
</evidence>
<evidence type="ECO:0000313" key="17">
    <source>
        <dbReference type="EMBL" id="KRK14214.1"/>
    </source>
</evidence>
<dbReference type="SUPFAM" id="SSF52540">
    <property type="entry name" value="P-loop containing nucleoside triphosphate hydrolases"/>
    <property type="match status" value="1"/>
</dbReference>